<sequence length="148" mass="16751">MVTALVSGLVAAVVSVACNVLINYKTLKESCREILSDLRHEKQWTGVWTNEGRIDGPDDEECVTLYLDCREGGLGGYMERNIDQSIIFPTLCANSGFRKKARFFSYSWVHGQKIGKGDGYLYLLDSRNLVLKDNLNRTYNLFKTVSEK</sequence>
<accession>A0A8S5T269</accession>
<dbReference type="EMBL" id="BK032730">
    <property type="protein sequence ID" value="DAF57200.1"/>
    <property type="molecule type" value="Genomic_DNA"/>
</dbReference>
<organism evidence="1">
    <name type="scientific">Myoviridae sp. ct5ra14</name>
    <dbReference type="NCBI Taxonomy" id="2827659"/>
    <lineage>
        <taxon>Viruses</taxon>
        <taxon>Duplodnaviria</taxon>
        <taxon>Heunggongvirae</taxon>
        <taxon>Uroviricota</taxon>
        <taxon>Caudoviricetes</taxon>
    </lineage>
</organism>
<reference evidence="1" key="1">
    <citation type="journal article" date="2021" name="Proc. Natl. Acad. Sci. U.S.A.">
        <title>A Catalog of Tens of Thousands of Viruses from Human Metagenomes Reveals Hidden Associations with Chronic Diseases.</title>
        <authorList>
            <person name="Tisza M.J."/>
            <person name="Buck C.B."/>
        </authorList>
    </citation>
    <scope>NUCLEOTIDE SEQUENCE</scope>
    <source>
        <strain evidence="1">Ct5ra14</strain>
    </source>
</reference>
<name>A0A8S5T269_9CAUD</name>
<proteinExistence type="predicted"/>
<protein>
    <submittedName>
        <fullName evidence="1">Uncharacterized protein</fullName>
    </submittedName>
</protein>
<evidence type="ECO:0000313" key="1">
    <source>
        <dbReference type="EMBL" id="DAF57200.1"/>
    </source>
</evidence>